<proteinExistence type="predicted"/>
<organism evidence="1 2">
    <name type="scientific">Streptomyces flavofungini</name>
    <dbReference type="NCBI Taxonomy" id="68200"/>
    <lineage>
        <taxon>Bacteria</taxon>
        <taxon>Bacillati</taxon>
        <taxon>Actinomycetota</taxon>
        <taxon>Actinomycetes</taxon>
        <taxon>Kitasatosporales</taxon>
        <taxon>Streptomycetaceae</taxon>
        <taxon>Streptomyces</taxon>
    </lineage>
</organism>
<comment type="caution">
    <text evidence="1">The sequence shown here is derived from an EMBL/GenBank/DDBJ whole genome shotgun (WGS) entry which is preliminary data.</text>
</comment>
<dbReference type="Proteomes" id="UP000634780">
    <property type="component" value="Unassembled WGS sequence"/>
</dbReference>
<feature type="non-terminal residue" evidence="1">
    <location>
        <position position="60"/>
    </location>
</feature>
<sequence length="60" mass="6856">MGRIAGRFVRSEPRCRVGKFVRGLLADLPRKNCWTIAEWAGESTPDGMQHLLERAKWDAD</sequence>
<protein>
    <submittedName>
        <fullName evidence="1">IS701 family transposase</fullName>
    </submittedName>
</protein>
<reference evidence="1 2" key="1">
    <citation type="submission" date="2020-12" db="EMBL/GenBank/DDBJ databases">
        <title>Streptomyces typhae sp. nov., a novel endophytic actinomycete isolated from the root of cattail pollen (Typha angustifolia L.).</title>
        <authorList>
            <person name="Peng C."/>
            <person name="Liu C."/>
        </authorList>
    </citation>
    <scope>NUCLEOTIDE SEQUENCE [LARGE SCALE GENOMIC DNA]</scope>
    <source>
        <strain evidence="1 2">JCM 4753</strain>
    </source>
</reference>
<evidence type="ECO:0000313" key="2">
    <source>
        <dbReference type="Proteomes" id="UP000634780"/>
    </source>
</evidence>
<gene>
    <name evidence="1" type="ORF">JGB26_19145</name>
</gene>
<name>A0ABS0X7R6_9ACTN</name>
<evidence type="ECO:0000313" key="1">
    <source>
        <dbReference type="EMBL" id="MBJ3809208.1"/>
    </source>
</evidence>
<keyword evidence="2" id="KW-1185">Reference proteome</keyword>
<accession>A0ABS0X7R6</accession>
<dbReference type="EMBL" id="JAEKOZ010000011">
    <property type="protein sequence ID" value="MBJ3809208.1"/>
    <property type="molecule type" value="Genomic_DNA"/>
</dbReference>